<dbReference type="PANTHER" id="PTHR31906">
    <property type="entry name" value="PLASTID-LIPID-ASSOCIATED PROTEIN 4, CHLOROPLASTIC-RELATED"/>
    <property type="match status" value="1"/>
</dbReference>
<dbReference type="InterPro" id="IPR039633">
    <property type="entry name" value="PAP"/>
</dbReference>
<reference evidence="5" key="1">
    <citation type="submission" date="2021-11" db="EMBL/GenBank/DDBJ databases">
        <authorList>
            <consortium name="Genoscope - CEA"/>
            <person name="William W."/>
        </authorList>
    </citation>
    <scope>NUCLEOTIDE SEQUENCE</scope>
</reference>
<comment type="subcellular location">
    <subcellularLocation>
        <location evidence="1">Plastid</location>
    </subcellularLocation>
</comment>
<dbReference type="Pfam" id="PF04755">
    <property type="entry name" value="PAP_fibrillin"/>
    <property type="match status" value="1"/>
</dbReference>
<dbReference type="GO" id="GO:0009536">
    <property type="term" value="C:plastid"/>
    <property type="evidence" value="ECO:0007669"/>
    <property type="project" value="UniProtKB-SubCell"/>
</dbReference>
<keyword evidence="6" id="KW-1185">Reference proteome</keyword>
<evidence type="ECO:0000256" key="1">
    <source>
        <dbReference type="ARBA" id="ARBA00004474"/>
    </source>
</evidence>
<dbReference type="Proteomes" id="UP000789595">
    <property type="component" value="Unassembled WGS sequence"/>
</dbReference>
<keyword evidence="3" id="KW-0732">Signal</keyword>
<dbReference type="OrthoDB" id="429034at2759"/>
<dbReference type="AlphaFoldDB" id="A0A8J2WW90"/>
<dbReference type="EMBL" id="CAKKNE010000003">
    <property type="protein sequence ID" value="CAH0370987.1"/>
    <property type="molecule type" value="Genomic_DNA"/>
</dbReference>
<proteinExistence type="predicted"/>
<evidence type="ECO:0000256" key="2">
    <source>
        <dbReference type="ARBA" id="ARBA00022640"/>
    </source>
</evidence>
<comment type="caution">
    <text evidence="5">The sequence shown here is derived from an EMBL/GenBank/DDBJ whole genome shotgun (WGS) entry which is preliminary data.</text>
</comment>
<accession>A0A8J2WW90</accession>
<evidence type="ECO:0000259" key="4">
    <source>
        <dbReference type="Pfam" id="PF04755"/>
    </source>
</evidence>
<sequence>MLACQKKLALLCGCCCTVTALRTPKPLPIARRDLFRATAAAIVLPKPAAAATTVAAAKAALLDAIPATATGAPATNATLPRTVAEKISACADTLDAAAAMGDTASNKQLDGSWRLVYSDAPEITNLAKLPLGFQLGPVRQPFSLQSKTFENQGEILHVTHLIHGSTRVVGDFDRAARGTLNAAGVVNDRGDRVDVFFRRVVFEIDAPVAIKTVVEPKADPSLARPAVDTVYLDDSLRVTRGGDGSLFVLTRDADPVPMLTTTQRQELYGEASQDVVSGAGLGNWSRTTPGVFSSTDTSGRE</sequence>
<name>A0A8J2WW90_9STRA</name>
<organism evidence="5 6">
    <name type="scientific">Pelagomonas calceolata</name>
    <dbReference type="NCBI Taxonomy" id="35677"/>
    <lineage>
        <taxon>Eukaryota</taxon>
        <taxon>Sar</taxon>
        <taxon>Stramenopiles</taxon>
        <taxon>Ochrophyta</taxon>
        <taxon>Pelagophyceae</taxon>
        <taxon>Pelagomonadales</taxon>
        <taxon>Pelagomonadaceae</taxon>
        <taxon>Pelagomonas</taxon>
    </lineage>
</organism>
<feature type="chain" id="PRO_5035260732" description="Plastid lipid-associated protein/fibrillin conserved domain-containing protein" evidence="3">
    <location>
        <begin position="21"/>
        <end position="301"/>
    </location>
</feature>
<feature type="domain" description="Plastid lipid-associated protein/fibrillin conserved" evidence="4">
    <location>
        <begin position="57"/>
        <end position="249"/>
    </location>
</feature>
<evidence type="ECO:0000256" key="3">
    <source>
        <dbReference type="SAM" id="SignalP"/>
    </source>
</evidence>
<gene>
    <name evidence="5" type="ORF">PECAL_3P09040</name>
</gene>
<evidence type="ECO:0000313" key="6">
    <source>
        <dbReference type="Proteomes" id="UP000789595"/>
    </source>
</evidence>
<evidence type="ECO:0000313" key="5">
    <source>
        <dbReference type="EMBL" id="CAH0370987.1"/>
    </source>
</evidence>
<protein>
    <recommendedName>
        <fullName evidence="4">Plastid lipid-associated protein/fibrillin conserved domain-containing protein</fullName>
    </recommendedName>
</protein>
<keyword evidence="2" id="KW-0934">Plastid</keyword>
<feature type="signal peptide" evidence="3">
    <location>
        <begin position="1"/>
        <end position="20"/>
    </location>
</feature>
<dbReference type="InterPro" id="IPR006843">
    <property type="entry name" value="PAP/fibrillin_dom"/>
</dbReference>